<accession>A0ABS2JWH2</accession>
<dbReference type="Proteomes" id="UP001430065">
    <property type="component" value="Unassembled WGS sequence"/>
</dbReference>
<evidence type="ECO:0000313" key="4">
    <source>
        <dbReference type="Proteomes" id="UP001430065"/>
    </source>
</evidence>
<dbReference type="SUPFAM" id="SSF53756">
    <property type="entry name" value="UDP-Glycosyltransferase/glycogen phosphorylase"/>
    <property type="match status" value="1"/>
</dbReference>
<gene>
    <name evidence="3" type="ORF">ISP20_16670</name>
</gene>
<keyword evidence="1" id="KW-0808">Transferase</keyword>
<dbReference type="InterPro" id="IPR001296">
    <property type="entry name" value="Glyco_trans_1"/>
</dbReference>
<comment type="caution">
    <text evidence="3">The sequence shown here is derived from an EMBL/GenBank/DDBJ whole genome shotgun (WGS) entry which is preliminary data.</text>
</comment>
<organism evidence="3 4">
    <name type="scientific">Dyella kyungheensis</name>
    <dbReference type="NCBI Taxonomy" id="1242174"/>
    <lineage>
        <taxon>Bacteria</taxon>
        <taxon>Pseudomonadati</taxon>
        <taxon>Pseudomonadota</taxon>
        <taxon>Gammaproteobacteria</taxon>
        <taxon>Lysobacterales</taxon>
        <taxon>Rhodanobacteraceae</taxon>
        <taxon>Dyella</taxon>
    </lineage>
</organism>
<keyword evidence="4" id="KW-1185">Reference proteome</keyword>
<dbReference type="Gene3D" id="3.40.50.2000">
    <property type="entry name" value="Glycogen Phosphorylase B"/>
    <property type="match status" value="1"/>
</dbReference>
<evidence type="ECO:0000313" key="3">
    <source>
        <dbReference type="EMBL" id="MBM7122802.1"/>
    </source>
</evidence>
<dbReference type="EMBL" id="JADIKC010000007">
    <property type="protein sequence ID" value="MBM7122802.1"/>
    <property type="molecule type" value="Genomic_DNA"/>
</dbReference>
<name>A0ABS2JWH2_9GAMM</name>
<reference evidence="3 4" key="1">
    <citation type="submission" date="2020-10" db="EMBL/GenBank/DDBJ databases">
        <title>Phylogeny of dyella-like bacteria.</title>
        <authorList>
            <person name="Fu J."/>
        </authorList>
    </citation>
    <scope>NUCLEOTIDE SEQUENCE [LARGE SCALE GENOMIC DNA]</scope>
    <source>
        <strain evidence="3 4">THG-B117</strain>
    </source>
</reference>
<protein>
    <submittedName>
        <fullName evidence="3">Glycosyltransferase</fullName>
    </submittedName>
</protein>
<dbReference type="PANTHER" id="PTHR46401">
    <property type="entry name" value="GLYCOSYLTRANSFERASE WBBK-RELATED"/>
    <property type="match status" value="1"/>
</dbReference>
<sequence>MIVHDLVLATRGKLTGIERFAINTFEAAREDRDDVFALVANDELLNSKRNVISVGHGMLSWIRSASRLPYPLTPADSLICAAFPPSPSMLRQDCSFVRVLHDEFAWTRSASLSFQGRLMFKHYEQHLLTRYDRIFCPTEPVRRALQGLFPTRKFMLCGNAPGIQLARTSARPVAHLVGKPFTLLVGTIEPRKNYERLIRLAEIAPEKLFVVVGRPGWGGASALMSAATSNVLWLTDCDDDQVAWLYNACELFLSLSHAEGFNMPLVEAGMAGCRILYSDIEVHREVAIATARPFATNADDEEVLEQLISRHERPRADLVESYKHRFSWGAVAGALQRRG</sequence>
<dbReference type="Pfam" id="PF00534">
    <property type="entry name" value="Glycos_transf_1"/>
    <property type="match status" value="1"/>
</dbReference>
<proteinExistence type="predicted"/>
<feature type="domain" description="Glycosyl transferase family 1" evidence="2">
    <location>
        <begin position="177"/>
        <end position="308"/>
    </location>
</feature>
<dbReference type="RefSeq" id="WP_204637228.1">
    <property type="nucleotide sequence ID" value="NZ_JADIKC010000007.1"/>
</dbReference>
<evidence type="ECO:0000259" key="2">
    <source>
        <dbReference type="Pfam" id="PF00534"/>
    </source>
</evidence>
<evidence type="ECO:0000256" key="1">
    <source>
        <dbReference type="ARBA" id="ARBA00022679"/>
    </source>
</evidence>
<dbReference type="PANTHER" id="PTHR46401:SF2">
    <property type="entry name" value="GLYCOSYLTRANSFERASE WBBK-RELATED"/>
    <property type="match status" value="1"/>
</dbReference>